<organism evidence="1 2">
    <name type="scientific">Mugilogobius chulae</name>
    <name type="common">yellowstripe goby</name>
    <dbReference type="NCBI Taxonomy" id="88201"/>
    <lineage>
        <taxon>Eukaryota</taxon>
        <taxon>Metazoa</taxon>
        <taxon>Chordata</taxon>
        <taxon>Craniata</taxon>
        <taxon>Vertebrata</taxon>
        <taxon>Euteleostomi</taxon>
        <taxon>Actinopterygii</taxon>
        <taxon>Neopterygii</taxon>
        <taxon>Teleostei</taxon>
        <taxon>Neoteleostei</taxon>
        <taxon>Acanthomorphata</taxon>
        <taxon>Gobiaria</taxon>
        <taxon>Gobiiformes</taxon>
        <taxon>Gobioidei</taxon>
        <taxon>Gobiidae</taxon>
        <taxon>Gobionellinae</taxon>
        <taxon>Mugilogobius</taxon>
    </lineage>
</organism>
<gene>
    <name evidence="1" type="ORF">WMY93_022963</name>
</gene>
<accession>A0AAW0NDZ8</accession>
<sequence>MASFRLNSRIFPNAATNGFVTVLFLFLLCKRLHDSGPELFPGVLGSILRRSGGVLGLRLSEACMSTSAHTHTVHTLLSSPLGVSQEGWSMRRSHHHFLLRMQWPGQHAGFVSGVGASYRFSGVDCDLMELSWRKMERQDSPYKCGTMSGLRSCTMSQFYVTFSAVRAVSLLQHDQNTVDGEA</sequence>
<dbReference type="EMBL" id="JBBPFD010000017">
    <property type="protein sequence ID" value="KAK7891000.1"/>
    <property type="molecule type" value="Genomic_DNA"/>
</dbReference>
<evidence type="ECO:0000313" key="2">
    <source>
        <dbReference type="Proteomes" id="UP001460270"/>
    </source>
</evidence>
<evidence type="ECO:0000313" key="1">
    <source>
        <dbReference type="EMBL" id="KAK7891000.1"/>
    </source>
</evidence>
<comment type="caution">
    <text evidence="1">The sequence shown here is derived from an EMBL/GenBank/DDBJ whole genome shotgun (WGS) entry which is preliminary data.</text>
</comment>
<keyword evidence="2" id="KW-1185">Reference proteome</keyword>
<dbReference type="Proteomes" id="UP001460270">
    <property type="component" value="Unassembled WGS sequence"/>
</dbReference>
<protein>
    <submittedName>
        <fullName evidence="1">Uncharacterized protein</fullName>
    </submittedName>
</protein>
<name>A0AAW0NDZ8_9GOBI</name>
<reference evidence="2" key="1">
    <citation type="submission" date="2024-04" db="EMBL/GenBank/DDBJ databases">
        <title>Salinicola lusitanus LLJ914,a marine bacterium isolated from the Okinawa Trough.</title>
        <authorList>
            <person name="Li J."/>
        </authorList>
    </citation>
    <scope>NUCLEOTIDE SEQUENCE [LARGE SCALE GENOMIC DNA]</scope>
</reference>
<proteinExistence type="predicted"/>
<dbReference type="AlphaFoldDB" id="A0AAW0NDZ8"/>